<evidence type="ECO:0000256" key="1">
    <source>
        <dbReference type="ARBA" id="ARBA00022645"/>
    </source>
</evidence>
<keyword evidence="2" id="KW-0645">Protease</keyword>
<dbReference type="SUPFAM" id="SSF141986">
    <property type="entry name" value="LD-carboxypeptidase A C-terminal domain-like"/>
    <property type="match status" value="1"/>
</dbReference>
<accession>A0A645BJW4</accession>
<evidence type="ECO:0000256" key="2">
    <source>
        <dbReference type="ARBA" id="ARBA00022670"/>
    </source>
</evidence>
<dbReference type="Gene3D" id="3.50.30.60">
    <property type="entry name" value="LD-carboxypeptidase A C-terminal domain-like"/>
    <property type="match status" value="1"/>
</dbReference>
<dbReference type="GO" id="GO:0004180">
    <property type="term" value="F:carboxypeptidase activity"/>
    <property type="evidence" value="ECO:0007669"/>
    <property type="project" value="UniProtKB-KW"/>
</dbReference>
<comment type="caution">
    <text evidence="5">The sequence shown here is derived from an EMBL/GenBank/DDBJ whole genome shotgun (WGS) entry which is preliminary data.</text>
</comment>
<dbReference type="PANTHER" id="PTHR30237:SF2">
    <property type="entry name" value="MUREIN TETRAPEPTIDE CARBOXYPEPTIDASE"/>
    <property type="match status" value="1"/>
</dbReference>
<dbReference type="InterPro" id="IPR040921">
    <property type="entry name" value="Peptidase_S66C"/>
</dbReference>
<dbReference type="EMBL" id="VSSQ01020693">
    <property type="protein sequence ID" value="MPM65750.1"/>
    <property type="molecule type" value="Genomic_DNA"/>
</dbReference>
<dbReference type="InterPro" id="IPR027461">
    <property type="entry name" value="Carboxypeptidase_A_C_sf"/>
</dbReference>
<dbReference type="GO" id="GO:0006508">
    <property type="term" value="P:proteolysis"/>
    <property type="evidence" value="ECO:0007669"/>
    <property type="project" value="UniProtKB-KW"/>
</dbReference>
<gene>
    <name evidence="5" type="ORF">SDC9_112651</name>
</gene>
<keyword evidence="3" id="KW-0378">Hydrolase</keyword>
<keyword evidence="3" id="KW-0720">Serine protease</keyword>
<proteinExistence type="predicted"/>
<dbReference type="PANTHER" id="PTHR30237">
    <property type="entry name" value="MURAMOYLTETRAPEPTIDE CARBOXYPEPTIDASE"/>
    <property type="match status" value="1"/>
</dbReference>
<dbReference type="AlphaFoldDB" id="A0A645BJW4"/>
<keyword evidence="1" id="KW-0121">Carboxypeptidase</keyword>
<name>A0A645BJW4_9ZZZZ</name>
<evidence type="ECO:0000259" key="4">
    <source>
        <dbReference type="Pfam" id="PF17676"/>
    </source>
</evidence>
<organism evidence="5">
    <name type="scientific">bioreactor metagenome</name>
    <dbReference type="NCBI Taxonomy" id="1076179"/>
    <lineage>
        <taxon>unclassified sequences</taxon>
        <taxon>metagenomes</taxon>
        <taxon>ecological metagenomes</taxon>
    </lineage>
</organism>
<protein>
    <recommendedName>
        <fullName evidence="4">LD-carboxypeptidase C-terminal domain-containing protein</fullName>
    </recommendedName>
</protein>
<feature type="domain" description="LD-carboxypeptidase C-terminal" evidence="4">
    <location>
        <begin position="1"/>
        <end position="73"/>
    </location>
</feature>
<dbReference type="Pfam" id="PF17676">
    <property type="entry name" value="Peptidase_S66C"/>
    <property type="match status" value="1"/>
</dbReference>
<evidence type="ECO:0000313" key="5">
    <source>
        <dbReference type="EMBL" id="MPM65750.1"/>
    </source>
</evidence>
<evidence type="ECO:0000256" key="3">
    <source>
        <dbReference type="ARBA" id="ARBA00022825"/>
    </source>
</evidence>
<sequence>MLTNLRLCGVFDKCAGVVFGAFTDCEEDKDHPMSVLDVIKDVVLPCGKPVMFGLSAGHITKNMSLPLGARAALDSARGTLEILPI</sequence>
<reference evidence="5" key="1">
    <citation type="submission" date="2019-08" db="EMBL/GenBank/DDBJ databases">
        <authorList>
            <person name="Kucharzyk K."/>
            <person name="Murdoch R.W."/>
            <person name="Higgins S."/>
            <person name="Loffler F."/>
        </authorList>
    </citation>
    <scope>NUCLEOTIDE SEQUENCE</scope>
</reference>
<dbReference type="InterPro" id="IPR003507">
    <property type="entry name" value="S66_fam"/>
</dbReference>
<dbReference type="GO" id="GO:0008236">
    <property type="term" value="F:serine-type peptidase activity"/>
    <property type="evidence" value="ECO:0007669"/>
    <property type="project" value="UniProtKB-KW"/>
</dbReference>